<evidence type="ECO:0000313" key="1">
    <source>
        <dbReference type="EMBL" id="QJA52277.1"/>
    </source>
</evidence>
<protein>
    <submittedName>
        <fullName evidence="1">Uncharacterized protein</fullName>
    </submittedName>
</protein>
<name>A0A6H1ZY82_9ZZZZ</name>
<gene>
    <name evidence="2" type="ORF">MM415B03062_0010</name>
    <name evidence="1" type="ORF">TM448A02592_0003</name>
</gene>
<evidence type="ECO:0000313" key="2">
    <source>
        <dbReference type="EMBL" id="QJA87020.1"/>
    </source>
</evidence>
<dbReference type="EMBL" id="MT144327">
    <property type="protein sequence ID" value="QJA52277.1"/>
    <property type="molecule type" value="Genomic_DNA"/>
</dbReference>
<accession>A0A6H1ZY82</accession>
<proteinExistence type="predicted"/>
<reference evidence="1" key="1">
    <citation type="submission" date="2020-03" db="EMBL/GenBank/DDBJ databases">
        <title>The deep terrestrial virosphere.</title>
        <authorList>
            <person name="Holmfeldt K."/>
            <person name="Nilsson E."/>
            <person name="Simone D."/>
            <person name="Lopez-Fernandez M."/>
            <person name="Wu X."/>
            <person name="de Brujin I."/>
            <person name="Lundin D."/>
            <person name="Andersson A."/>
            <person name="Bertilsson S."/>
            <person name="Dopson M."/>
        </authorList>
    </citation>
    <scope>NUCLEOTIDE SEQUENCE</scope>
    <source>
        <strain evidence="2">MM415B03062</strain>
        <strain evidence="1">TM448A02592</strain>
    </source>
</reference>
<organism evidence="1">
    <name type="scientific">viral metagenome</name>
    <dbReference type="NCBI Taxonomy" id="1070528"/>
    <lineage>
        <taxon>unclassified sequences</taxon>
        <taxon>metagenomes</taxon>
        <taxon>organismal metagenomes</taxon>
    </lineage>
</organism>
<dbReference type="EMBL" id="MT142676">
    <property type="protein sequence ID" value="QJA87020.1"/>
    <property type="molecule type" value="Genomic_DNA"/>
</dbReference>
<dbReference type="AlphaFoldDB" id="A0A6H1ZY82"/>
<sequence>MDIQNIDITLNIKVGDASLIIAALQKVDPTGIFTIALQQKIDRQVKLNVKNSQPKAGDEVLIQEKV</sequence>